<organism evidence="7 8">
    <name type="scientific">Bacterioplanoides pacificum</name>
    <dbReference type="NCBI Taxonomy" id="1171596"/>
    <lineage>
        <taxon>Bacteria</taxon>
        <taxon>Pseudomonadati</taxon>
        <taxon>Pseudomonadota</taxon>
        <taxon>Gammaproteobacteria</taxon>
        <taxon>Oceanospirillales</taxon>
        <taxon>Oceanospirillaceae</taxon>
        <taxon>Bacterioplanoides</taxon>
    </lineage>
</organism>
<keyword evidence="3 5" id="KW-1133">Transmembrane helix</keyword>
<evidence type="ECO:0000313" key="8">
    <source>
        <dbReference type="Proteomes" id="UP001595722"/>
    </source>
</evidence>
<dbReference type="EMBL" id="JBHRYB010000005">
    <property type="protein sequence ID" value="MFC3679419.1"/>
    <property type="molecule type" value="Genomic_DNA"/>
</dbReference>
<dbReference type="RefSeq" id="WP_376865111.1">
    <property type="nucleotide sequence ID" value="NZ_JBHRYB010000005.1"/>
</dbReference>
<feature type="transmembrane region" description="Helical" evidence="5">
    <location>
        <begin position="15"/>
        <end position="41"/>
    </location>
</feature>
<dbReference type="Proteomes" id="UP001595722">
    <property type="component" value="Unassembled WGS sequence"/>
</dbReference>
<name>A0ABV7VPM5_9GAMM</name>
<evidence type="ECO:0000259" key="6">
    <source>
        <dbReference type="Pfam" id="PF13515"/>
    </source>
</evidence>
<feature type="transmembrane region" description="Helical" evidence="5">
    <location>
        <begin position="179"/>
        <end position="197"/>
    </location>
</feature>
<evidence type="ECO:0000256" key="3">
    <source>
        <dbReference type="ARBA" id="ARBA00022989"/>
    </source>
</evidence>
<dbReference type="InterPro" id="IPR049453">
    <property type="entry name" value="Memb_transporter_dom"/>
</dbReference>
<keyword evidence="8" id="KW-1185">Reference proteome</keyword>
<evidence type="ECO:0000256" key="2">
    <source>
        <dbReference type="ARBA" id="ARBA00022692"/>
    </source>
</evidence>
<accession>A0ABV7VPM5</accession>
<feature type="transmembrane region" description="Helical" evidence="5">
    <location>
        <begin position="231"/>
        <end position="248"/>
    </location>
</feature>
<feature type="transmembrane region" description="Helical" evidence="5">
    <location>
        <begin position="85"/>
        <end position="104"/>
    </location>
</feature>
<feature type="transmembrane region" description="Helical" evidence="5">
    <location>
        <begin position="61"/>
        <end position="79"/>
    </location>
</feature>
<feature type="transmembrane region" description="Helical" evidence="5">
    <location>
        <begin position="307"/>
        <end position="327"/>
    </location>
</feature>
<gene>
    <name evidence="7" type="ORF">ACFOMG_04745</name>
</gene>
<evidence type="ECO:0000256" key="1">
    <source>
        <dbReference type="ARBA" id="ARBA00004141"/>
    </source>
</evidence>
<comment type="subcellular location">
    <subcellularLocation>
        <location evidence="1">Membrane</location>
        <topology evidence="1">Multi-pass membrane protein</topology>
    </subcellularLocation>
</comment>
<evidence type="ECO:0000313" key="7">
    <source>
        <dbReference type="EMBL" id="MFC3679419.1"/>
    </source>
</evidence>
<keyword evidence="2 5" id="KW-0812">Transmembrane</keyword>
<dbReference type="Pfam" id="PF13515">
    <property type="entry name" value="FUSC_2"/>
    <property type="match status" value="1"/>
</dbReference>
<feature type="transmembrane region" description="Helical" evidence="5">
    <location>
        <begin position="140"/>
        <end position="158"/>
    </location>
</feature>
<feature type="transmembrane region" description="Helical" evidence="5">
    <location>
        <begin position="281"/>
        <end position="301"/>
    </location>
</feature>
<feature type="transmembrane region" description="Helical" evidence="5">
    <location>
        <begin position="111"/>
        <end position="134"/>
    </location>
</feature>
<protein>
    <submittedName>
        <fullName evidence="7">FUSC family protein</fullName>
    </submittedName>
</protein>
<feature type="domain" description="Integral membrane bound transporter" evidence="6">
    <location>
        <begin position="193"/>
        <end position="322"/>
    </location>
</feature>
<evidence type="ECO:0000256" key="4">
    <source>
        <dbReference type="ARBA" id="ARBA00023136"/>
    </source>
</evidence>
<proteinExistence type="predicted"/>
<sequence>MFIAPRPKVNDDPYFAIRLACAGSLALLIAFLIQSSMPMLIPALTIGLMAGMRKAFDLKKAIAGPLFLIIASSFFYWLISWLYVMPLITTLVVFFISSLAYYLTLKSGNPVGMLILISVVLMSVMGAKSAAALMIIHNGFIEGAITAMILIPVLYGIFPSRATTPLKEVYQPDPYGQQLERAMLRAAVLLLLLLWLYTVLDRQNMTLAIAAIFTLVFPCKEHQFEEAKERSFATLLGGLMALLILAIIGFVGHFFILLGSTFLAILWLANHMYHGRHPPMVYQYSISVMLALMVGALTNNAPLPATLLRLVLTLSGTLGAVFLYALLESLLFKNHQFPASRSKNPD</sequence>
<keyword evidence="4 5" id="KW-0472">Membrane</keyword>
<comment type="caution">
    <text evidence="7">The sequence shown here is derived from an EMBL/GenBank/DDBJ whole genome shotgun (WGS) entry which is preliminary data.</text>
</comment>
<evidence type="ECO:0000256" key="5">
    <source>
        <dbReference type="SAM" id="Phobius"/>
    </source>
</evidence>
<reference evidence="8" key="1">
    <citation type="journal article" date="2019" name="Int. J. Syst. Evol. Microbiol.">
        <title>The Global Catalogue of Microorganisms (GCM) 10K type strain sequencing project: providing services to taxonomists for standard genome sequencing and annotation.</title>
        <authorList>
            <consortium name="The Broad Institute Genomics Platform"/>
            <consortium name="The Broad Institute Genome Sequencing Center for Infectious Disease"/>
            <person name="Wu L."/>
            <person name="Ma J."/>
        </authorList>
    </citation>
    <scope>NUCLEOTIDE SEQUENCE [LARGE SCALE GENOMIC DNA]</scope>
    <source>
        <strain evidence="8">KCTC 42424</strain>
    </source>
</reference>